<accession>A0A9P6ZI02</accession>
<dbReference type="Pfam" id="PF18803">
    <property type="entry name" value="CxC2"/>
    <property type="match status" value="1"/>
</dbReference>
<evidence type="ECO:0000259" key="1">
    <source>
        <dbReference type="Pfam" id="PF18803"/>
    </source>
</evidence>
<protein>
    <recommendedName>
        <fullName evidence="1">CxC2-like cysteine cluster KDZ transposase-associated domain-containing protein</fullName>
    </recommendedName>
</protein>
<dbReference type="Proteomes" id="UP000714275">
    <property type="component" value="Unassembled WGS sequence"/>
</dbReference>
<dbReference type="EMBL" id="JABBWD010000100">
    <property type="protein sequence ID" value="KAG1766011.1"/>
    <property type="molecule type" value="Genomic_DNA"/>
</dbReference>
<reference evidence="2" key="1">
    <citation type="journal article" date="2020" name="New Phytol.">
        <title>Comparative genomics reveals dynamic genome evolution in host specialist ectomycorrhizal fungi.</title>
        <authorList>
            <person name="Lofgren L.A."/>
            <person name="Nguyen N.H."/>
            <person name="Vilgalys R."/>
            <person name="Ruytinx J."/>
            <person name="Liao H.L."/>
            <person name="Branco S."/>
            <person name="Kuo A."/>
            <person name="LaButti K."/>
            <person name="Lipzen A."/>
            <person name="Andreopoulos W."/>
            <person name="Pangilinan J."/>
            <person name="Riley R."/>
            <person name="Hundley H."/>
            <person name="Na H."/>
            <person name="Barry K."/>
            <person name="Grigoriev I.V."/>
            <person name="Stajich J.E."/>
            <person name="Kennedy P.G."/>
        </authorList>
    </citation>
    <scope>NUCLEOTIDE SEQUENCE</scope>
    <source>
        <strain evidence="2">DOB743</strain>
    </source>
</reference>
<sequence>MLRHDGRGDSLPSDKCSSCGMNVGVYCCKDCFSPKLSCQMCVVDAHAHLPVHRVEVKVEWHLFQNVTLKDLGLRIQLGHDVGESCLLPIRAFNNDFVLIDTQAIHPIAIYFCGCTKAQSHIQQLLCMGWFPATTSDPKTTATFGVLRQFHILSFESKVSAYEFYHSLVRLTDNTGLLKWKDQYEAFMRMVHEFRHLKMLK</sequence>
<evidence type="ECO:0000313" key="2">
    <source>
        <dbReference type="EMBL" id="KAG1766011.1"/>
    </source>
</evidence>
<dbReference type="InterPro" id="IPR041457">
    <property type="entry name" value="CxC2_KDZ-assoc"/>
</dbReference>
<dbReference type="AlphaFoldDB" id="A0A9P6ZI02"/>
<proteinExistence type="predicted"/>
<evidence type="ECO:0000313" key="3">
    <source>
        <dbReference type="Proteomes" id="UP000714275"/>
    </source>
</evidence>
<gene>
    <name evidence="2" type="ORF">EV702DRAFT_1182377</name>
</gene>
<dbReference type="OrthoDB" id="3235114at2759"/>
<comment type="caution">
    <text evidence="2">The sequence shown here is derived from an EMBL/GenBank/DDBJ whole genome shotgun (WGS) entry which is preliminary data.</text>
</comment>
<organism evidence="2 3">
    <name type="scientific">Suillus placidus</name>
    <dbReference type="NCBI Taxonomy" id="48579"/>
    <lineage>
        <taxon>Eukaryota</taxon>
        <taxon>Fungi</taxon>
        <taxon>Dikarya</taxon>
        <taxon>Basidiomycota</taxon>
        <taxon>Agaricomycotina</taxon>
        <taxon>Agaricomycetes</taxon>
        <taxon>Agaricomycetidae</taxon>
        <taxon>Boletales</taxon>
        <taxon>Suillineae</taxon>
        <taxon>Suillaceae</taxon>
        <taxon>Suillus</taxon>
    </lineage>
</organism>
<keyword evidence="3" id="KW-1185">Reference proteome</keyword>
<feature type="domain" description="CxC2-like cysteine cluster KDZ transposase-associated" evidence="1">
    <location>
        <begin position="68"/>
        <end position="175"/>
    </location>
</feature>
<name>A0A9P6ZI02_9AGAM</name>